<dbReference type="EMBL" id="JARJCW010000044">
    <property type="protein sequence ID" value="KAJ7205162.1"/>
    <property type="molecule type" value="Genomic_DNA"/>
</dbReference>
<sequence length="344" mass="37169">MQYVQHRVKSLPGGRPRGTSSVAWPSISKAVSDPSVSCSFEGKTATACACGRRDAELGIGRVTMMTLREERPADDDDDDDADDAVLVRRLRQTQSSATCKAMNRTVTWRAAVSWSGGTGRQNGISARGGDEADHAHNLDGGRGMREGAGYGRGVGLRVACVAGAIDGGGGGGGRTCSRRGGTKKSEKGVEKNEGGAHRERLGCRRVVSVVLKNKRGGARTQGKRLGRRGGEVEREGRKTCKSKGSLYASPAVRTTRQAVNDALRRRLRAALPHKRARYQKNRPEGGFPQSIQRDGERRLHPSDVWIYDEASGPESWTTSKEDHCHCKNYETASSTVQTLVPKLN</sequence>
<comment type="caution">
    <text evidence="2">The sequence shown here is derived from an EMBL/GenBank/DDBJ whole genome shotgun (WGS) entry which is preliminary data.</text>
</comment>
<dbReference type="Proteomes" id="UP001219525">
    <property type="component" value="Unassembled WGS sequence"/>
</dbReference>
<proteinExistence type="predicted"/>
<feature type="region of interest" description="Disordered" evidence="1">
    <location>
        <begin position="215"/>
        <end position="236"/>
    </location>
</feature>
<evidence type="ECO:0000313" key="2">
    <source>
        <dbReference type="EMBL" id="KAJ7205162.1"/>
    </source>
</evidence>
<feature type="region of interest" description="Disordered" evidence="1">
    <location>
        <begin position="1"/>
        <end position="22"/>
    </location>
</feature>
<organism evidence="2 3">
    <name type="scientific">Mycena pura</name>
    <dbReference type="NCBI Taxonomy" id="153505"/>
    <lineage>
        <taxon>Eukaryota</taxon>
        <taxon>Fungi</taxon>
        <taxon>Dikarya</taxon>
        <taxon>Basidiomycota</taxon>
        <taxon>Agaricomycotina</taxon>
        <taxon>Agaricomycetes</taxon>
        <taxon>Agaricomycetidae</taxon>
        <taxon>Agaricales</taxon>
        <taxon>Marasmiineae</taxon>
        <taxon>Mycenaceae</taxon>
        <taxon>Mycena</taxon>
    </lineage>
</organism>
<reference evidence="2" key="1">
    <citation type="submission" date="2023-03" db="EMBL/GenBank/DDBJ databases">
        <title>Massive genome expansion in bonnet fungi (Mycena s.s.) driven by repeated elements and novel gene families across ecological guilds.</title>
        <authorList>
            <consortium name="Lawrence Berkeley National Laboratory"/>
            <person name="Harder C.B."/>
            <person name="Miyauchi S."/>
            <person name="Viragh M."/>
            <person name="Kuo A."/>
            <person name="Thoen E."/>
            <person name="Andreopoulos B."/>
            <person name="Lu D."/>
            <person name="Skrede I."/>
            <person name="Drula E."/>
            <person name="Henrissat B."/>
            <person name="Morin E."/>
            <person name="Kohler A."/>
            <person name="Barry K."/>
            <person name="LaButti K."/>
            <person name="Morin E."/>
            <person name="Salamov A."/>
            <person name="Lipzen A."/>
            <person name="Mereny Z."/>
            <person name="Hegedus B."/>
            <person name="Baldrian P."/>
            <person name="Stursova M."/>
            <person name="Weitz H."/>
            <person name="Taylor A."/>
            <person name="Grigoriev I.V."/>
            <person name="Nagy L.G."/>
            <person name="Martin F."/>
            <person name="Kauserud H."/>
        </authorList>
    </citation>
    <scope>NUCLEOTIDE SEQUENCE</scope>
    <source>
        <strain evidence="2">9144</strain>
    </source>
</reference>
<name>A0AAD6VET9_9AGAR</name>
<accession>A0AAD6VET9</accession>
<evidence type="ECO:0000256" key="1">
    <source>
        <dbReference type="SAM" id="MobiDB-lite"/>
    </source>
</evidence>
<keyword evidence="3" id="KW-1185">Reference proteome</keyword>
<feature type="compositionally biased region" description="Basic and acidic residues" evidence="1">
    <location>
        <begin position="183"/>
        <end position="197"/>
    </location>
</feature>
<dbReference type="AlphaFoldDB" id="A0AAD6VET9"/>
<gene>
    <name evidence="2" type="ORF">GGX14DRAFT_397708</name>
</gene>
<feature type="region of interest" description="Disordered" evidence="1">
    <location>
        <begin position="169"/>
        <end position="197"/>
    </location>
</feature>
<feature type="compositionally biased region" description="Basic residues" evidence="1">
    <location>
        <begin position="215"/>
        <end position="227"/>
    </location>
</feature>
<evidence type="ECO:0000313" key="3">
    <source>
        <dbReference type="Proteomes" id="UP001219525"/>
    </source>
</evidence>
<protein>
    <submittedName>
        <fullName evidence="2">Uncharacterized protein</fullName>
    </submittedName>
</protein>